<dbReference type="AlphaFoldDB" id="A0A654KG21"/>
<evidence type="ECO:0007829" key="3">
    <source>
        <dbReference type="PDB" id="9K3E"/>
    </source>
</evidence>
<reference evidence="3" key="2">
    <citation type="submission" date="2024-10" db="PDB data bank">
        <title>Genome-wide mapping of human transcription factors' footprints with double-stranded DNA deaminase.</title>
        <authorList>
            <person name="Wenyang D."/>
            <person name="Xiaoliang S.X."/>
        </authorList>
    </citation>
    <scope>X-RAY CRYSTALLOGRAPHY (2.50 ANGSTROMS)</scope>
</reference>
<dbReference type="PDB" id="9K3E">
    <property type="method" value="X-ray"/>
    <property type="resolution" value="2.50 A"/>
    <property type="chains" value="C=1-112"/>
</dbReference>
<proteinExistence type="evidence at protein level"/>
<keyword evidence="3" id="KW-0002">3D-structure</keyword>
<dbReference type="EMBL" id="CP002456">
    <property type="protein sequence ID" value="ADU91377.1"/>
    <property type="molecule type" value="Genomic_DNA"/>
</dbReference>
<name>A0A654KG21_TAYEM</name>
<dbReference type="Proteomes" id="UP000007472">
    <property type="component" value="Chromosome"/>
</dbReference>
<sequence>MLSNIVIQEVKFAIEDYCAILSFASDSYEVPEQYFIITRSTTERSGGIPEGDIYLESNLFLDFNPYGLSGYLLSEPNCVDLLIEPNNYVRLRLIEKIDILEVENHLKFLFDN</sequence>
<reference evidence="1 2" key="1">
    <citation type="journal article" date="2011" name="J. Bacteriol.">
        <title>Genome sequence of Taylorella equigenitalis MCE9, the causative agent of contagious equine metritis.</title>
        <authorList>
            <person name="Hebert L."/>
            <person name="Moumen B."/>
            <person name="Duquesne F."/>
            <person name="Breuil M.F."/>
            <person name="Laugier C."/>
            <person name="Batto J.M."/>
            <person name="Renault P."/>
            <person name="Petry S."/>
        </authorList>
    </citation>
    <scope>NUCLEOTIDE SEQUENCE [LARGE SCALE GENOMIC DNA]</scope>
    <source>
        <strain evidence="1 2">MCE9</strain>
    </source>
</reference>
<evidence type="ECO:0000313" key="1">
    <source>
        <dbReference type="EMBL" id="ADU91377.1"/>
    </source>
</evidence>
<protein>
    <submittedName>
        <fullName evidence="1">Uncharacterized protein</fullName>
    </submittedName>
</protein>
<evidence type="ECO:0000313" key="2">
    <source>
        <dbReference type="Proteomes" id="UP000007472"/>
    </source>
</evidence>
<dbReference type="KEGG" id="teq:TEQUI_0433"/>
<dbReference type="SMR" id="A0A654KG21"/>
<accession>A0A654KG21</accession>
<gene>
    <name evidence="1" type="ordered locus">TEQUI_0433</name>
</gene>
<organism evidence="1 2">
    <name type="scientific">Taylorella equigenitalis (strain MCE9)</name>
    <dbReference type="NCBI Taxonomy" id="937774"/>
    <lineage>
        <taxon>Bacteria</taxon>
        <taxon>Pseudomonadati</taxon>
        <taxon>Pseudomonadota</taxon>
        <taxon>Betaproteobacteria</taxon>
        <taxon>Burkholderiales</taxon>
        <taxon>Alcaligenaceae</taxon>
        <taxon>Taylorella</taxon>
    </lineage>
</organism>